<dbReference type="EMBL" id="VBTH01000004">
    <property type="protein sequence ID" value="TLQ04922.1"/>
    <property type="molecule type" value="Genomic_DNA"/>
</dbReference>
<dbReference type="InterPro" id="IPR030388">
    <property type="entry name" value="G_ERA_dom"/>
</dbReference>
<keyword evidence="5 8" id="KW-0694">RNA-binding</keyword>
<dbReference type="InterPro" id="IPR009019">
    <property type="entry name" value="KH_sf_prok-type"/>
</dbReference>
<dbReference type="OrthoDB" id="9805918at2"/>
<evidence type="ECO:0000256" key="5">
    <source>
        <dbReference type="ARBA" id="ARBA00022884"/>
    </source>
</evidence>
<comment type="caution">
    <text evidence="13">The sequence shown here is derived from an EMBL/GenBank/DDBJ whole genome shotgun (WGS) entry which is preliminary data.</text>
</comment>
<evidence type="ECO:0000259" key="12">
    <source>
        <dbReference type="PROSITE" id="PS51713"/>
    </source>
</evidence>
<dbReference type="SUPFAM" id="SSF52540">
    <property type="entry name" value="P-loop containing nucleoside triphosphate hydrolases"/>
    <property type="match status" value="1"/>
</dbReference>
<dbReference type="Pfam" id="PF01926">
    <property type="entry name" value="MMR_HSR1"/>
    <property type="match status" value="1"/>
</dbReference>
<comment type="similarity">
    <text evidence="1 8 9 10">Belongs to the TRAFAC class TrmE-Era-EngA-EngB-Septin-like GTPase superfamily. Era GTPase family.</text>
</comment>
<dbReference type="InterPro" id="IPR027417">
    <property type="entry name" value="P-loop_NTPase"/>
</dbReference>
<evidence type="ECO:0000259" key="11">
    <source>
        <dbReference type="PROSITE" id="PS50823"/>
    </source>
</evidence>
<keyword evidence="8" id="KW-0963">Cytoplasm</keyword>
<dbReference type="InterPro" id="IPR006073">
    <property type="entry name" value="GTP-bd"/>
</dbReference>
<evidence type="ECO:0000256" key="7">
    <source>
        <dbReference type="ARBA" id="ARBA00023136"/>
    </source>
</evidence>
<dbReference type="InterPro" id="IPR004044">
    <property type="entry name" value="KH_dom_type_2"/>
</dbReference>
<feature type="region of interest" description="G1" evidence="9">
    <location>
        <begin position="17"/>
        <end position="24"/>
    </location>
</feature>
<evidence type="ECO:0000256" key="4">
    <source>
        <dbReference type="ARBA" id="ARBA00022741"/>
    </source>
</evidence>
<feature type="region of interest" description="G3" evidence="9">
    <location>
        <begin position="64"/>
        <end position="67"/>
    </location>
</feature>
<evidence type="ECO:0000313" key="13">
    <source>
        <dbReference type="EMBL" id="KRN93186.1"/>
    </source>
</evidence>
<feature type="domain" description="KH type-2" evidence="11">
    <location>
        <begin position="208"/>
        <end position="285"/>
    </location>
</feature>
<evidence type="ECO:0000256" key="3">
    <source>
        <dbReference type="ARBA" id="ARBA00022517"/>
    </source>
</evidence>
<dbReference type="NCBIfam" id="NF000908">
    <property type="entry name" value="PRK00089.1"/>
    <property type="match status" value="1"/>
</dbReference>
<dbReference type="GO" id="GO:0043024">
    <property type="term" value="F:ribosomal small subunit binding"/>
    <property type="evidence" value="ECO:0007669"/>
    <property type="project" value="TreeGrafter"/>
</dbReference>
<gene>
    <name evidence="8" type="primary">era</name>
    <name evidence="14" type="ORF">FEZ51_03145</name>
    <name evidence="13" type="ORF">IV81_GL000909</name>
</gene>
<accession>A0A0R2KUN4</accession>
<evidence type="ECO:0000313" key="15">
    <source>
        <dbReference type="Proteomes" id="UP000051859"/>
    </source>
</evidence>
<organism evidence="13 15">
    <name type="scientific">Pediococcus stilesii</name>
    <dbReference type="NCBI Taxonomy" id="331679"/>
    <lineage>
        <taxon>Bacteria</taxon>
        <taxon>Bacillati</taxon>
        <taxon>Bacillota</taxon>
        <taxon>Bacilli</taxon>
        <taxon>Lactobacillales</taxon>
        <taxon>Lactobacillaceae</taxon>
        <taxon>Pediococcus</taxon>
    </lineage>
</organism>
<dbReference type="EMBL" id="JQBX01000022">
    <property type="protein sequence ID" value="KRN93186.1"/>
    <property type="molecule type" value="Genomic_DNA"/>
</dbReference>
<evidence type="ECO:0000256" key="8">
    <source>
        <dbReference type="HAMAP-Rule" id="MF_00367"/>
    </source>
</evidence>
<name>A0A0R2KUN4_9LACO</name>
<dbReference type="PANTHER" id="PTHR42698">
    <property type="entry name" value="GTPASE ERA"/>
    <property type="match status" value="1"/>
</dbReference>
<evidence type="ECO:0000256" key="10">
    <source>
        <dbReference type="RuleBase" id="RU003761"/>
    </source>
</evidence>
<evidence type="ECO:0000256" key="1">
    <source>
        <dbReference type="ARBA" id="ARBA00007921"/>
    </source>
</evidence>
<feature type="binding site" evidence="8">
    <location>
        <begin position="127"/>
        <end position="130"/>
    </location>
    <ligand>
        <name>GTP</name>
        <dbReference type="ChEBI" id="CHEBI:37565"/>
    </ligand>
</feature>
<comment type="subcellular location">
    <subcellularLocation>
        <location evidence="8">Cytoplasm</location>
    </subcellularLocation>
    <subcellularLocation>
        <location evidence="8">Cell membrane</location>
        <topology evidence="8">Peripheral membrane protein</topology>
    </subcellularLocation>
</comment>
<keyword evidence="6 8" id="KW-0342">GTP-binding</keyword>
<keyword evidence="8" id="KW-1003">Cell membrane</keyword>
<keyword evidence="8" id="KW-0699">rRNA-binding</keyword>
<dbReference type="InterPro" id="IPR005225">
    <property type="entry name" value="Small_GTP-bd"/>
</dbReference>
<keyword evidence="4 8" id="KW-0547">Nucleotide-binding</keyword>
<dbReference type="GO" id="GO:0000028">
    <property type="term" value="P:ribosomal small subunit assembly"/>
    <property type="evidence" value="ECO:0007669"/>
    <property type="project" value="TreeGrafter"/>
</dbReference>
<dbReference type="HAMAP" id="MF_00367">
    <property type="entry name" value="GTPase_Era"/>
    <property type="match status" value="1"/>
</dbReference>
<dbReference type="RefSeq" id="WP_057804135.1">
    <property type="nucleotide sequence ID" value="NZ_JQBX01000022.1"/>
</dbReference>
<dbReference type="CDD" id="cd04163">
    <property type="entry name" value="Era"/>
    <property type="match status" value="1"/>
</dbReference>
<feature type="binding site" evidence="8">
    <location>
        <begin position="17"/>
        <end position="24"/>
    </location>
    <ligand>
        <name>GTP</name>
        <dbReference type="ChEBI" id="CHEBI:37565"/>
    </ligand>
</feature>
<evidence type="ECO:0000313" key="16">
    <source>
        <dbReference type="Proteomes" id="UP000305541"/>
    </source>
</evidence>
<dbReference type="AlphaFoldDB" id="A0A0R2KUN4"/>
<evidence type="ECO:0000313" key="14">
    <source>
        <dbReference type="EMBL" id="TLQ04922.1"/>
    </source>
</evidence>
<evidence type="ECO:0000256" key="6">
    <source>
        <dbReference type="ARBA" id="ARBA00023134"/>
    </source>
</evidence>
<dbReference type="GO" id="GO:0005886">
    <property type="term" value="C:plasma membrane"/>
    <property type="evidence" value="ECO:0007669"/>
    <property type="project" value="UniProtKB-SubCell"/>
</dbReference>
<evidence type="ECO:0000256" key="9">
    <source>
        <dbReference type="PROSITE-ProRule" id="PRU01050"/>
    </source>
</evidence>
<keyword evidence="7 8" id="KW-0472">Membrane</keyword>
<feature type="domain" description="Era-type G" evidence="12">
    <location>
        <begin position="9"/>
        <end position="177"/>
    </location>
</feature>
<protein>
    <recommendedName>
        <fullName evidence="2 8">GTPase Era</fullName>
    </recommendedName>
</protein>
<dbReference type="NCBIfam" id="TIGR00231">
    <property type="entry name" value="small_GTP"/>
    <property type="match status" value="1"/>
</dbReference>
<dbReference type="GO" id="GO:0005525">
    <property type="term" value="F:GTP binding"/>
    <property type="evidence" value="ECO:0007669"/>
    <property type="project" value="UniProtKB-UniRule"/>
</dbReference>
<dbReference type="PANTHER" id="PTHR42698:SF1">
    <property type="entry name" value="GTPASE ERA, MITOCHONDRIAL"/>
    <property type="match status" value="1"/>
</dbReference>
<feature type="region of interest" description="G5" evidence="9">
    <location>
        <begin position="156"/>
        <end position="158"/>
    </location>
</feature>
<feature type="region of interest" description="G2" evidence="9">
    <location>
        <begin position="43"/>
        <end position="47"/>
    </location>
</feature>
<keyword evidence="3 8" id="KW-0690">Ribosome biogenesis</keyword>
<dbReference type="InterPro" id="IPR005662">
    <property type="entry name" value="GTPase_Era-like"/>
</dbReference>
<dbReference type="PATRIC" id="fig|331679.3.peg.914"/>
<comment type="subunit">
    <text evidence="8">Monomer.</text>
</comment>
<dbReference type="GO" id="GO:0005829">
    <property type="term" value="C:cytosol"/>
    <property type="evidence" value="ECO:0007669"/>
    <property type="project" value="TreeGrafter"/>
</dbReference>
<sequence>MEENTQTFHSGFVAIVGRPNVGKSTFLNYVIGQKVAIMSDVPQTTRNKIQGIYTTDQEQIVFIDTPGIHKAHNKLGDFMVQSAMSSLKEVDAVMFMVNANEARGAGDNYIIERLKKITDRPVYLVINKIDLVHPDELLPIVDSYKDAMDWTEVFPISALQGNNINELISTLSKQMPEGPKYYPDDQITDHPERFVVSELIREKVLQLTRQEVPHSVAVVIETMKSNDDGLVNIQATIIVDRSSQKGIVIGKGGKMLKEIGSRARVDIEHLLGSRVYLELWVKVSEGWRDKQGILQSFGYKKDEY</sequence>
<dbReference type="Pfam" id="PF07650">
    <property type="entry name" value="KH_2"/>
    <property type="match status" value="1"/>
</dbReference>
<reference evidence="13 15" key="1">
    <citation type="journal article" date="2015" name="Genome Announc.">
        <title>Expanding the biotechnology potential of lactobacilli through comparative genomics of 213 strains and associated genera.</title>
        <authorList>
            <person name="Sun Z."/>
            <person name="Harris H.M."/>
            <person name="McCann A."/>
            <person name="Guo C."/>
            <person name="Argimon S."/>
            <person name="Zhang W."/>
            <person name="Yang X."/>
            <person name="Jeffery I.B."/>
            <person name="Cooney J.C."/>
            <person name="Kagawa T.F."/>
            <person name="Liu W."/>
            <person name="Song Y."/>
            <person name="Salvetti E."/>
            <person name="Wrobel A."/>
            <person name="Rasinkangas P."/>
            <person name="Parkhill J."/>
            <person name="Rea M.C."/>
            <person name="O'Sullivan O."/>
            <person name="Ritari J."/>
            <person name="Douillard F.P."/>
            <person name="Paul Ross R."/>
            <person name="Yang R."/>
            <person name="Briner A.E."/>
            <person name="Felis G.E."/>
            <person name="de Vos W.M."/>
            <person name="Barrangou R."/>
            <person name="Klaenhammer T.R."/>
            <person name="Caufield P.W."/>
            <person name="Cui Y."/>
            <person name="Zhang H."/>
            <person name="O'Toole P.W."/>
        </authorList>
    </citation>
    <scope>NUCLEOTIDE SEQUENCE [LARGE SCALE GENOMIC DNA]</scope>
    <source>
        <strain evidence="13 15">DSM 18001</strain>
    </source>
</reference>
<dbReference type="FunFam" id="3.40.50.300:FF:000094">
    <property type="entry name" value="GTPase Era"/>
    <property type="match status" value="1"/>
</dbReference>
<dbReference type="Gene3D" id="3.30.300.20">
    <property type="match status" value="1"/>
</dbReference>
<feature type="region of interest" description="G4" evidence="9">
    <location>
        <begin position="127"/>
        <end position="130"/>
    </location>
</feature>
<proteinExistence type="inferred from homology"/>
<dbReference type="PROSITE" id="PS50823">
    <property type="entry name" value="KH_TYPE_2"/>
    <property type="match status" value="1"/>
</dbReference>
<comment type="function">
    <text evidence="8">An essential GTPase that binds both GDP and GTP, with rapid nucleotide exchange. Plays a role in 16S rRNA processing and 30S ribosomal subunit biogenesis and possibly also in cell cycle regulation and energy metabolism.</text>
</comment>
<dbReference type="PROSITE" id="PS51713">
    <property type="entry name" value="G_ERA"/>
    <property type="match status" value="1"/>
</dbReference>
<dbReference type="NCBIfam" id="TIGR00436">
    <property type="entry name" value="era"/>
    <property type="match status" value="1"/>
</dbReference>
<reference evidence="14 16" key="2">
    <citation type="submission" date="2019-05" db="EMBL/GenBank/DDBJ databases">
        <title>The metagenome of a microbial culture collection derived from dairy environment covers the genomic content of the human microbiome.</title>
        <authorList>
            <person name="Roder T."/>
            <person name="Wuthrich D."/>
            <person name="Sattari Z."/>
            <person name="Von Ah U."/>
            <person name="Bar C."/>
            <person name="Ronchi F."/>
            <person name="Macpherson A.J."/>
            <person name="Ganal-Vonarburg S.C."/>
            <person name="Bruggmann R."/>
            <person name="Vergeres G."/>
        </authorList>
    </citation>
    <scope>NUCLEOTIDE SEQUENCE [LARGE SCALE GENOMIC DNA]</scope>
    <source>
        <strain evidence="14 16">FAM 18815</strain>
    </source>
</reference>
<dbReference type="CDD" id="cd22534">
    <property type="entry name" value="KH-II_Era"/>
    <property type="match status" value="1"/>
</dbReference>
<dbReference type="Proteomes" id="UP000051859">
    <property type="component" value="Unassembled WGS sequence"/>
</dbReference>
<dbReference type="GO" id="GO:0003924">
    <property type="term" value="F:GTPase activity"/>
    <property type="evidence" value="ECO:0007669"/>
    <property type="project" value="UniProtKB-UniRule"/>
</dbReference>
<dbReference type="PRINTS" id="PR00326">
    <property type="entry name" value="GTP1OBG"/>
</dbReference>
<dbReference type="Proteomes" id="UP000305541">
    <property type="component" value="Unassembled WGS sequence"/>
</dbReference>
<dbReference type="SUPFAM" id="SSF54814">
    <property type="entry name" value="Prokaryotic type KH domain (KH-domain type II)"/>
    <property type="match status" value="1"/>
</dbReference>
<dbReference type="FunFam" id="3.30.300.20:FF:000003">
    <property type="entry name" value="GTPase Era"/>
    <property type="match status" value="1"/>
</dbReference>
<keyword evidence="15" id="KW-1185">Reference proteome</keyword>
<dbReference type="GO" id="GO:0070181">
    <property type="term" value="F:small ribosomal subunit rRNA binding"/>
    <property type="evidence" value="ECO:0007669"/>
    <property type="project" value="UniProtKB-UniRule"/>
</dbReference>
<evidence type="ECO:0000256" key="2">
    <source>
        <dbReference type="ARBA" id="ARBA00020484"/>
    </source>
</evidence>
<feature type="binding site" evidence="8">
    <location>
        <begin position="64"/>
        <end position="68"/>
    </location>
    <ligand>
        <name>GTP</name>
        <dbReference type="ChEBI" id="CHEBI:37565"/>
    </ligand>
</feature>
<dbReference type="Gene3D" id="3.40.50.300">
    <property type="entry name" value="P-loop containing nucleotide triphosphate hydrolases"/>
    <property type="match status" value="1"/>
</dbReference>
<dbReference type="STRING" id="331679.IV81_GL000909"/>
<dbReference type="InterPro" id="IPR015946">
    <property type="entry name" value="KH_dom-like_a/b"/>
</dbReference>